<accession>A0A1Y2K6A3</accession>
<dbReference type="InterPro" id="IPR013767">
    <property type="entry name" value="PAS_fold"/>
</dbReference>
<keyword evidence="18" id="KW-1185">Reference proteome</keyword>
<gene>
    <name evidence="17" type="ORF">MAIT1_03224</name>
</gene>
<name>A0A1Y2K6A3_9PROT</name>
<dbReference type="InterPro" id="IPR004358">
    <property type="entry name" value="Sig_transdc_His_kin-like_C"/>
</dbReference>
<evidence type="ECO:0000256" key="2">
    <source>
        <dbReference type="ARBA" id="ARBA00004141"/>
    </source>
</evidence>
<evidence type="ECO:0000256" key="1">
    <source>
        <dbReference type="ARBA" id="ARBA00000085"/>
    </source>
</evidence>
<dbReference type="InterPro" id="IPR000014">
    <property type="entry name" value="PAS"/>
</dbReference>
<dbReference type="SMART" id="SM00388">
    <property type="entry name" value="HisKA"/>
    <property type="match status" value="1"/>
</dbReference>
<dbReference type="CDD" id="cd00082">
    <property type="entry name" value="HisKA"/>
    <property type="match status" value="1"/>
</dbReference>
<dbReference type="Pfam" id="PF00989">
    <property type="entry name" value="PAS"/>
    <property type="match status" value="1"/>
</dbReference>
<proteinExistence type="predicted"/>
<dbReference type="Proteomes" id="UP000194003">
    <property type="component" value="Unassembled WGS sequence"/>
</dbReference>
<evidence type="ECO:0000259" key="14">
    <source>
        <dbReference type="PROSITE" id="PS50109"/>
    </source>
</evidence>
<feature type="domain" description="PAS" evidence="15">
    <location>
        <begin position="233"/>
        <end position="302"/>
    </location>
</feature>
<dbReference type="GO" id="GO:0006355">
    <property type="term" value="P:regulation of DNA-templated transcription"/>
    <property type="evidence" value="ECO:0007669"/>
    <property type="project" value="InterPro"/>
</dbReference>
<sequence length="587" mass="65035">MAVVLSVGFYLEYALREWLVDRVTDELISHARMGRNQLLNPALPLRAEEMDPMADAIGHAAGARATIVVESGVVVGDSEIPLDKLSQLDNHAGRPEIIRAFADGVGVSQRYSKTLRTNMIYVAARFDRTDGRRGVMRMALPLKTFREISWRLRLTLAVAGLMGLIIAVSVSGLAAHFSTRRFRQLAAHVVQSASTPQRNRLEVRSQDEIGWLAGTFNEMADEVDTALSSLTAERDRLAAVLEGMAEGVVVLDAEHRITLFNPSARDILGLGQMCLHQPVENVLDEDDQAPLLELLESELVGHVELNLERDGQARWILAQLTPTASGHSAILTLHDVSDLRRQEKIRQDFVANVSHELRTPVSILQANAETLVSGAIEDRVYGRKLAEAMERNAARLADIISKLLDLSRIESDGYVIRMEAVNISACVEHVIETLKPIASERSVFFRNRVEAQNYAVGDREAIEEILSNLLGNAVKYIPPGSQVTVLMRPSPPHHWRVMVTDNGPGIDPIHFDRLFERFYRVDKGRAREMGGTGLGLSIVKRLVIKLGGEVGVEGVKPNGVCFWFTLRRLETPAKRSADDVDEELISI</sequence>
<dbReference type="EC" id="2.7.13.3" evidence="3"/>
<dbReference type="CDD" id="cd06225">
    <property type="entry name" value="HAMP"/>
    <property type="match status" value="1"/>
</dbReference>
<dbReference type="NCBIfam" id="TIGR00229">
    <property type="entry name" value="sensory_box"/>
    <property type="match status" value="1"/>
</dbReference>
<dbReference type="GO" id="GO:0005524">
    <property type="term" value="F:ATP binding"/>
    <property type="evidence" value="ECO:0007669"/>
    <property type="project" value="UniProtKB-KW"/>
</dbReference>
<feature type="domain" description="HAMP" evidence="16">
    <location>
        <begin position="176"/>
        <end position="228"/>
    </location>
</feature>
<evidence type="ECO:0000313" key="17">
    <source>
        <dbReference type="EMBL" id="OSM05083.1"/>
    </source>
</evidence>
<dbReference type="PROSITE" id="PS50112">
    <property type="entry name" value="PAS"/>
    <property type="match status" value="1"/>
</dbReference>
<dbReference type="FunFam" id="1.10.287.130:FF:000001">
    <property type="entry name" value="Two-component sensor histidine kinase"/>
    <property type="match status" value="1"/>
</dbReference>
<dbReference type="InterPro" id="IPR003660">
    <property type="entry name" value="HAMP_dom"/>
</dbReference>
<dbReference type="PANTHER" id="PTHR42878:SF7">
    <property type="entry name" value="SENSOR HISTIDINE KINASE GLRK"/>
    <property type="match status" value="1"/>
</dbReference>
<dbReference type="GO" id="GO:0000156">
    <property type="term" value="F:phosphorelay response regulator activity"/>
    <property type="evidence" value="ECO:0007669"/>
    <property type="project" value="TreeGrafter"/>
</dbReference>
<dbReference type="SMART" id="SM00091">
    <property type="entry name" value="PAS"/>
    <property type="match status" value="1"/>
</dbReference>
<evidence type="ECO:0000256" key="8">
    <source>
        <dbReference type="ARBA" id="ARBA00022777"/>
    </source>
</evidence>
<dbReference type="SMART" id="SM00387">
    <property type="entry name" value="HATPase_c"/>
    <property type="match status" value="1"/>
</dbReference>
<dbReference type="STRING" id="1434232.MAIT1_03224"/>
<dbReference type="FunFam" id="3.30.565.10:FF:000006">
    <property type="entry name" value="Sensor histidine kinase WalK"/>
    <property type="match status" value="1"/>
</dbReference>
<evidence type="ECO:0000259" key="15">
    <source>
        <dbReference type="PROSITE" id="PS50112"/>
    </source>
</evidence>
<dbReference type="Pfam" id="PF02518">
    <property type="entry name" value="HATPase_c"/>
    <property type="match status" value="1"/>
</dbReference>
<keyword evidence="12 13" id="KW-0472">Membrane</keyword>
<evidence type="ECO:0000256" key="9">
    <source>
        <dbReference type="ARBA" id="ARBA00022840"/>
    </source>
</evidence>
<dbReference type="Gene3D" id="6.10.340.10">
    <property type="match status" value="1"/>
</dbReference>
<dbReference type="PROSITE" id="PS50885">
    <property type="entry name" value="HAMP"/>
    <property type="match status" value="1"/>
</dbReference>
<keyword evidence="9" id="KW-0067">ATP-binding</keyword>
<dbReference type="Pfam" id="PF00672">
    <property type="entry name" value="HAMP"/>
    <property type="match status" value="1"/>
</dbReference>
<keyword evidence="6 13" id="KW-0812">Transmembrane</keyword>
<protein>
    <recommendedName>
        <fullName evidence="3">histidine kinase</fullName>
        <ecNumber evidence="3">2.7.13.3</ecNumber>
    </recommendedName>
</protein>
<evidence type="ECO:0000256" key="13">
    <source>
        <dbReference type="SAM" id="Phobius"/>
    </source>
</evidence>
<evidence type="ECO:0000256" key="6">
    <source>
        <dbReference type="ARBA" id="ARBA00022692"/>
    </source>
</evidence>
<dbReference type="Gene3D" id="1.10.287.130">
    <property type="match status" value="1"/>
</dbReference>
<evidence type="ECO:0000256" key="3">
    <source>
        <dbReference type="ARBA" id="ARBA00012438"/>
    </source>
</evidence>
<dbReference type="InterPro" id="IPR003661">
    <property type="entry name" value="HisK_dim/P_dom"/>
</dbReference>
<comment type="caution">
    <text evidence="17">The sequence shown here is derived from an EMBL/GenBank/DDBJ whole genome shotgun (WGS) entry which is preliminary data.</text>
</comment>
<organism evidence="17 18">
    <name type="scientific">Magnetofaba australis IT-1</name>
    <dbReference type="NCBI Taxonomy" id="1434232"/>
    <lineage>
        <taxon>Bacteria</taxon>
        <taxon>Pseudomonadati</taxon>
        <taxon>Pseudomonadota</taxon>
        <taxon>Magnetococcia</taxon>
        <taxon>Magnetococcales</taxon>
        <taxon>Magnetococcaceae</taxon>
        <taxon>Magnetofaba</taxon>
    </lineage>
</organism>
<dbReference type="PROSITE" id="PS50109">
    <property type="entry name" value="HIS_KIN"/>
    <property type="match status" value="1"/>
</dbReference>
<dbReference type="InterPro" id="IPR005467">
    <property type="entry name" value="His_kinase_dom"/>
</dbReference>
<evidence type="ECO:0000256" key="11">
    <source>
        <dbReference type="ARBA" id="ARBA00023012"/>
    </source>
</evidence>
<evidence type="ECO:0000256" key="10">
    <source>
        <dbReference type="ARBA" id="ARBA00022989"/>
    </source>
</evidence>
<dbReference type="InterPro" id="IPR036097">
    <property type="entry name" value="HisK_dim/P_sf"/>
</dbReference>
<evidence type="ECO:0000313" key="18">
    <source>
        <dbReference type="Proteomes" id="UP000194003"/>
    </source>
</evidence>
<comment type="catalytic activity">
    <reaction evidence="1">
        <text>ATP + protein L-histidine = ADP + protein N-phospho-L-histidine.</text>
        <dbReference type="EC" id="2.7.13.3"/>
    </reaction>
</comment>
<dbReference type="PANTHER" id="PTHR42878">
    <property type="entry name" value="TWO-COMPONENT HISTIDINE KINASE"/>
    <property type="match status" value="1"/>
</dbReference>
<dbReference type="SMART" id="SM00304">
    <property type="entry name" value="HAMP"/>
    <property type="match status" value="1"/>
</dbReference>
<keyword evidence="11" id="KW-0902">Two-component regulatory system</keyword>
<dbReference type="GO" id="GO:0030295">
    <property type="term" value="F:protein kinase activator activity"/>
    <property type="evidence" value="ECO:0007669"/>
    <property type="project" value="TreeGrafter"/>
</dbReference>
<dbReference type="EMBL" id="LVJN01000018">
    <property type="protein sequence ID" value="OSM05083.1"/>
    <property type="molecule type" value="Genomic_DNA"/>
</dbReference>
<dbReference type="AlphaFoldDB" id="A0A1Y2K6A3"/>
<dbReference type="GO" id="GO:0016020">
    <property type="term" value="C:membrane"/>
    <property type="evidence" value="ECO:0007669"/>
    <property type="project" value="UniProtKB-SubCell"/>
</dbReference>
<dbReference type="Gene3D" id="3.30.450.20">
    <property type="entry name" value="PAS domain"/>
    <property type="match status" value="1"/>
</dbReference>
<feature type="domain" description="Histidine kinase" evidence="14">
    <location>
        <begin position="352"/>
        <end position="570"/>
    </location>
</feature>
<evidence type="ECO:0000256" key="12">
    <source>
        <dbReference type="ARBA" id="ARBA00023136"/>
    </source>
</evidence>
<reference evidence="17 18" key="1">
    <citation type="journal article" date="2016" name="BMC Genomics">
        <title>Combined genomic and structural analyses of a cultured magnetotactic bacterium reveals its niche adaptation to a dynamic environment.</title>
        <authorList>
            <person name="Araujo A.C."/>
            <person name="Morillo V."/>
            <person name="Cypriano J."/>
            <person name="Teixeira L.C."/>
            <person name="Leao P."/>
            <person name="Lyra S."/>
            <person name="Almeida L.G."/>
            <person name="Bazylinski D.A."/>
            <person name="Vasconcellos A.T."/>
            <person name="Abreu F."/>
            <person name="Lins U."/>
        </authorList>
    </citation>
    <scope>NUCLEOTIDE SEQUENCE [LARGE SCALE GENOMIC DNA]</scope>
    <source>
        <strain evidence="17 18">IT-1</strain>
    </source>
</reference>
<dbReference type="PRINTS" id="PR00344">
    <property type="entry name" value="BCTRLSENSOR"/>
</dbReference>
<evidence type="ECO:0000256" key="5">
    <source>
        <dbReference type="ARBA" id="ARBA00022679"/>
    </source>
</evidence>
<dbReference type="SUPFAM" id="SSF47384">
    <property type="entry name" value="Homodimeric domain of signal transducing histidine kinase"/>
    <property type="match status" value="1"/>
</dbReference>
<dbReference type="CDD" id="cd00075">
    <property type="entry name" value="HATPase"/>
    <property type="match status" value="1"/>
</dbReference>
<dbReference type="SUPFAM" id="SSF55874">
    <property type="entry name" value="ATPase domain of HSP90 chaperone/DNA topoisomerase II/histidine kinase"/>
    <property type="match status" value="1"/>
</dbReference>
<keyword evidence="10 13" id="KW-1133">Transmembrane helix</keyword>
<dbReference type="GO" id="GO:0000155">
    <property type="term" value="F:phosphorelay sensor kinase activity"/>
    <property type="evidence" value="ECO:0007669"/>
    <property type="project" value="InterPro"/>
</dbReference>
<feature type="transmembrane region" description="Helical" evidence="13">
    <location>
        <begin position="154"/>
        <end position="177"/>
    </location>
</feature>
<keyword evidence="7" id="KW-0547">Nucleotide-binding</keyword>
<keyword evidence="5" id="KW-0808">Transferase</keyword>
<dbReference type="GO" id="GO:0007234">
    <property type="term" value="P:osmosensory signaling via phosphorelay pathway"/>
    <property type="evidence" value="ECO:0007669"/>
    <property type="project" value="TreeGrafter"/>
</dbReference>
<evidence type="ECO:0000259" key="16">
    <source>
        <dbReference type="PROSITE" id="PS50885"/>
    </source>
</evidence>
<dbReference type="SUPFAM" id="SSF55785">
    <property type="entry name" value="PYP-like sensor domain (PAS domain)"/>
    <property type="match status" value="1"/>
</dbReference>
<dbReference type="InterPro" id="IPR036890">
    <property type="entry name" value="HATPase_C_sf"/>
</dbReference>
<comment type="subcellular location">
    <subcellularLocation>
        <location evidence="2">Membrane</location>
        <topology evidence="2">Multi-pass membrane protein</topology>
    </subcellularLocation>
</comment>
<dbReference type="Gene3D" id="3.30.565.10">
    <property type="entry name" value="Histidine kinase-like ATPase, C-terminal domain"/>
    <property type="match status" value="1"/>
</dbReference>
<evidence type="ECO:0000256" key="7">
    <source>
        <dbReference type="ARBA" id="ARBA00022741"/>
    </source>
</evidence>
<dbReference type="InterPro" id="IPR035965">
    <property type="entry name" value="PAS-like_dom_sf"/>
</dbReference>
<dbReference type="CDD" id="cd00130">
    <property type="entry name" value="PAS"/>
    <property type="match status" value="1"/>
</dbReference>
<keyword evidence="4" id="KW-0597">Phosphoprotein</keyword>
<keyword evidence="8 17" id="KW-0418">Kinase</keyword>
<evidence type="ECO:0000256" key="4">
    <source>
        <dbReference type="ARBA" id="ARBA00022553"/>
    </source>
</evidence>
<dbReference type="InterPro" id="IPR003594">
    <property type="entry name" value="HATPase_dom"/>
</dbReference>
<dbReference type="InterPro" id="IPR050351">
    <property type="entry name" value="BphY/WalK/GraS-like"/>
</dbReference>
<dbReference type="Pfam" id="PF00512">
    <property type="entry name" value="HisKA"/>
    <property type="match status" value="1"/>
</dbReference>